<dbReference type="PROSITE" id="PS51257">
    <property type="entry name" value="PROKAR_LIPOPROTEIN"/>
    <property type="match status" value="1"/>
</dbReference>
<reference evidence="1" key="1">
    <citation type="journal article" date="2015" name="Nature">
        <title>Complex archaea that bridge the gap between prokaryotes and eukaryotes.</title>
        <authorList>
            <person name="Spang A."/>
            <person name="Saw J.H."/>
            <person name="Jorgensen S.L."/>
            <person name="Zaremba-Niedzwiedzka K."/>
            <person name="Martijn J."/>
            <person name="Lind A.E."/>
            <person name="van Eijk R."/>
            <person name="Schleper C."/>
            <person name="Guy L."/>
            <person name="Ettema T.J."/>
        </authorList>
    </citation>
    <scope>NUCLEOTIDE SEQUENCE</scope>
</reference>
<proteinExistence type="predicted"/>
<organism evidence="1">
    <name type="scientific">marine sediment metagenome</name>
    <dbReference type="NCBI Taxonomy" id="412755"/>
    <lineage>
        <taxon>unclassified sequences</taxon>
        <taxon>metagenomes</taxon>
        <taxon>ecological metagenomes</taxon>
    </lineage>
</organism>
<evidence type="ECO:0000313" key="1">
    <source>
        <dbReference type="EMBL" id="KKM85897.1"/>
    </source>
</evidence>
<accession>A0A0F9NXC8</accession>
<protein>
    <submittedName>
        <fullName evidence="1">Uncharacterized protein</fullName>
    </submittedName>
</protein>
<sequence>MNRERKYISLYRLSMLFLIVTLAGTAMIGCGKPPPVRTENREPYDWRAEIAKNEAEARAARGEPAEEEGVYSTLILTNATSSSTVLRCTVIAGSTKDLLLGRKLRPGQYIVMRFSSDLPKNIKLYWTDSSSTTHRVPSSGSLILTDSNTGYQGTNIQIVEG</sequence>
<dbReference type="EMBL" id="LAZR01007338">
    <property type="protein sequence ID" value="KKM85897.1"/>
    <property type="molecule type" value="Genomic_DNA"/>
</dbReference>
<gene>
    <name evidence="1" type="ORF">LCGC14_1284380</name>
</gene>
<comment type="caution">
    <text evidence="1">The sequence shown here is derived from an EMBL/GenBank/DDBJ whole genome shotgun (WGS) entry which is preliminary data.</text>
</comment>
<dbReference type="AlphaFoldDB" id="A0A0F9NXC8"/>
<name>A0A0F9NXC8_9ZZZZ</name>